<dbReference type="Proteomes" id="UP000662873">
    <property type="component" value="Chromosome"/>
</dbReference>
<dbReference type="KEGG" id="npy:NPRO_23530"/>
<dbReference type="AlphaFoldDB" id="A0A809RDP2"/>
<keyword evidence="1" id="KW-0472">Membrane</keyword>
<evidence type="ECO:0000313" key="2">
    <source>
        <dbReference type="EMBL" id="BBO24758.1"/>
    </source>
</evidence>
<dbReference type="EMBL" id="AP021858">
    <property type="protein sequence ID" value="BBO24758.1"/>
    <property type="molecule type" value="Genomic_DNA"/>
</dbReference>
<feature type="transmembrane region" description="Helical" evidence="1">
    <location>
        <begin position="37"/>
        <end position="55"/>
    </location>
</feature>
<proteinExistence type="predicted"/>
<sequence length="151" mass="16843">MFGVISYVGICMVASGVLSALYVITRPIHIRDEMRSWRLWAGLSVVLMILPYAAFEVQTHTVGKEMADAAEEVIAHSDIQGDLKYYKVLFTTGSWADVVVVGEEPNTWGGIDRPVVRAKLVREEGEWVVASSHLVYSDNQNVDGIVFPPFW</sequence>
<name>A0A809RDP2_9BACT</name>
<gene>
    <name evidence="2" type="ORF">NPRO_23530</name>
</gene>
<protein>
    <submittedName>
        <fullName evidence="2">Uncharacterized protein</fullName>
    </submittedName>
</protein>
<organism evidence="2 3">
    <name type="scientific">Candidatus Nitrosymbiomonas proteolyticus</name>
    <dbReference type="NCBI Taxonomy" id="2608984"/>
    <lineage>
        <taxon>Bacteria</taxon>
        <taxon>Bacillati</taxon>
        <taxon>Armatimonadota</taxon>
        <taxon>Armatimonadota incertae sedis</taxon>
        <taxon>Candidatus Nitrosymbiomonas</taxon>
    </lineage>
</organism>
<keyword evidence="1" id="KW-0812">Transmembrane</keyword>
<reference evidence="2" key="1">
    <citation type="journal article" name="DNA Res.">
        <title>The physiological potential of anammox bacteria as revealed by their core genome structure.</title>
        <authorList>
            <person name="Okubo T."/>
            <person name="Toyoda A."/>
            <person name="Fukuhara K."/>
            <person name="Uchiyama I."/>
            <person name="Harigaya Y."/>
            <person name="Kuroiwa M."/>
            <person name="Suzuki T."/>
            <person name="Murakami Y."/>
            <person name="Suwa Y."/>
            <person name="Takami H."/>
        </authorList>
    </citation>
    <scope>NUCLEOTIDE SEQUENCE</scope>
    <source>
        <strain evidence="2">317325-2</strain>
    </source>
</reference>
<keyword evidence="1" id="KW-1133">Transmembrane helix</keyword>
<evidence type="ECO:0000256" key="1">
    <source>
        <dbReference type="SAM" id="Phobius"/>
    </source>
</evidence>
<accession>A0A809RDP2</accession>
<evidence type="ECO:0000313" key="3">
    <source>
        <dbReference type="Proteomes" id="UP000662873"/>
    </source>
</evidence>
<feature type="transmembrane region" description="Helical" evidence="1">
    <location>
        <begin position="6"/>
        <end position="25"/>
    </location>
</feature>